<dbReference type="CDD" id="cd01170">
    <property type="entry name" value="THZ_kinase"/>
    <property type="match status" value="1"/>
</dbReference>
<comment type="catalytic activity">
    <reaction evidence="14">
        <text>2-(2-carboxy-4-methylthiazol-5-yl)ethyl phosphate + 4-amino-2-methyl-5-(diphosphooxymethyl)pyrimidine + 2 H(+) = thiamine phosphate + CO2 + diphosphate</text>
        <dbReference type="Rhea" id="RHEA:47848"/>
        <dbReference type="ChEBI" id="CHEBI:15378"/>
        <dbReference type="ChEBI" id="CHEBI:16526"/>
        <dbReference type="ChEBI" id="CHEBI:33019"/>
        <dbReference type="ChEBI" id="CHEBI:37575"/>
        <dbReference type="ChEBI" id="CHEBI:57841"/>
        <dbReference type="ChEBI" id="CHEBI:62890"/>
        <dbReference type="EC" id="2.5.1.3"/>
    </reaction>
</comment>
<evidence type="ECO:0000256" key="5">
    <source>
        <dbReference type="ARBA" id="ARBA00005165"/>
    </source>
</evidence>
<keyword evidence="8" id="KW-0547">Nucleotide-binding</keyword>
<dbReference type="GO" id="GO:0009229">
    <property type="term" value="P:thiamine diphosphate biosynthetic process"/>
    <property type="evidence" value="ECO:0007669"/>
    <property type="project" value="UniProtKB-UniPathway"/>
</dbReference>
<evidence type="ECO:0000256" key="16">
    <source>
        <dbReference type="ARBA" id="ARBA00061146"/>
    </source>
</evidence>
<dbReference type="SUPFAM" id="SSF53613">
    <property type="entry name" value="Ribokinase-like"/>
    <property type="match status" value="1"/>
</dbReference>
<dbReference type="UniPathway" id="UPA00060">
    <property type="reaction ID" value="UER00139"/>
</dbReference>
<evidence type="ECO:0000256" key="2">
    <source>
        <dbReference type="ARBA" id="ARBA00001946"/>
    </source>
</evidence>
<evidence type="ECO:0000313" key="19">
    <source>
        <dbReference type="EMBL" id="ODV87215.1"/>
    </source>
</evidence>
<protein>
    <recommendedName>
        <fullName evidence="18">Thiamine phosphate synthase/TenI domain-containing protein</fullName>
    </recommendedName>
</protein>
<evidence type="ECO:0000256" key="1">
    <source>
        <dbReference type="ARBA" id="ARBA00001771"/>
    </source>
</evidence>
<dbReference type="Gene3D" id="3.40.1190.20">
    <property type="match status" value="1"/>
</dbReference>
<evidence type="ECO:0000256" key="7">
    <source>
        <dbReference type="ARBA" id="ARBA00022723"/>
    </source>
</evidence>
<reference evidence="20" key="1">
    <citation type="submission" date="2016-04" db="EMBL/GenBank/DDBJ databases">
        <title>Comparative genomics of biotechnologically important yeasts.</title>
        <authorList>
            <consortium name="DOE Joint Genome Institute"/>
            <person name="Riley R."/>
            <person name="Haridas S."/>
            <person name="Wolfe K.H."/>
            <person name="Lopes M.R."/>
            <person name="Hittinger C.T."/>
            <person name="Goker M."/>
            <person name="Salamov A."/>
            <person name="Wisecaver J."/>
            <person name="Long T.M."/>
            <person name="Aerts A.L."/>
            <person name="Barry K."/>
            <person name="Choi C."/>
            <person name="Clum A."/>
            <person name="Coughlan A.Y."/>
            <person name="Deshpande S."/>
            <person name="Douglass A.P."/>
            <person name="Hanson S.J."/>
            <person name="Klenk H.-P."/>
            <person name="Labutti K."/>
            <person name="Lapidus A."/>
            <person name="Lindquist E."/>
            <person name="Lipzen A."/>
            <person name="Meier-Kolthoff J.P."/>
            <person name="Ohm R.A."/>
            <person name="Otillar R.P."/>
            <person name="Pangilinan J."/>
            <person name="Peng Y."/>
            <person name="Rokas A."/>
            <person name="Rosa C.A."/>
            <person name="Scheuner C."/>
            <person name="Sibirny A.A."/>
            <person name="Slot J.C."/>
            <person name="Stielow J.B."/>
            <person name="Sun H."/>
            <person name="Kurtzman C.P."/>
            <person name="Blackwell M."/>
            <person name="Grigoriev I.V."/>
            <person name="Jeffries T.W."/>
        </authorList>
    </citation>
    <scope>NUCLEOTIDE SEQUENCE [LARGE SCALE GENOMIC DNA]</scope>
    <source>
        <strain evidence="20">NRRL YB-2248</strain>
    </source>
</reference>
<dbReference type="OrthoDB" id="4994at2759"/>
<gene>
    <name evidence="19" type="ORF">CANARDRAFT_5768</name>
</gene>
<organism evidence="19 20">
    <name type="scientific">[Candida] arabinofermentans NRRL YB-2248</name>
    <dbReference type="NCBI Taxonomy" id="983967"/>
    <lineage>
        <taxon>Eukaryota</taxon>
        <taxon>Fungi</taxon>
        <taxon>Dikarya</taxon>
        <taxon>Ascomycota</taxon>
        <taxon>Saccharomycotina</taxon>
        <taxon>Pichiomycetes</taxon>
        <taxon>Pichiales</taxon>
        <taxon>Pichiaceae</taxon>
        <taxon>Ogataea</taxon>
        <taxon>Ogataea/Candida clade</taxon>
    </lineage>
</organism>
<evidence type="ECO:0000256" key="8">
    <source>
        <dbReference type="ARBA" id="ARBA00022741"/>
    </source>
</evidence>
<comment type="catalytic activity">
    <reaction evidence="15">
        <text>2-[(2R,5Z)-2-carboxy-4-methylthiazol-5(2H)-ylidene]ethyl phosphate + 4-amino-2-methyl-5-(diphosphooxymethyl)pyrimidine + 2 H(+) = thiamine phosphate + CO2 + diphosphate</text>
        <dbReference type="Rhea" id="RHEA:47844"/>
        <dbReference type="ChEBI" id="CHEBI:15378"/>
        <dbReference type="ChEBI" id="CHEBI:16526"/>
        <dbReference type="ChEBI" id="CHEBI:33019"/>
        <dbReference type="ChEBI" id="CHEBI:37575"/>
        <dbReference type="ChEBI" id="CHEBI:57841"/>
        <dbReference type="ChEBI" id="CHEBI:62899"/>
        <dbReference type="EC" id="2.5.1.3"/>
    </reaction>
</comment>
<dbReference type="InterPro" id="IPR013785">
    <property type="entry name" value="Aldolase_TIM"/>
</dbReference>
<comment type="catalytic activity">
    <reaction evidence="13">
        <text>4-methyl-5-(2-phosphooxyethyl)-thiazole + 4-amino-2-methyl-5-(diphosphooxymethyl)pyrimidine + H(+) = thiamine phosphate + diphosphate</text>
        <dbReference type="Rhea" id="RHEA:22328"/>
        <dbReference type="ChEBI" id="CHEBI:15378"/>
        <dbReference type="ChEBI" id="CHEBI:33019"/>
        <dbReference type="ChEBI" id="CHEBI:37575"/>
        <dbReference type="ChEBI" id="CHEBI:57841"/>
        <dbReference type="ChEBI" id="CHEBI:58296"/>
        <dbReference type="EC" id="2.5.1.3"/>
    </reaction>
</comment>
<dbReference type="GO" id="GO:0004789">
    <property type="term" value="F:thiamine-phosphate diphosphorylase activity"/>
    <property type="evidence" value="ECO:0007669"/>
    <property type="project" value="UniProtKB-EC"/>
</dbReference>
<keyword evidence="7" id="KW-0479">Metal-binding</keyword>
<proteinExistence type="inferred from homology"/>
<keyword evidence="6" id="KW-0808">Transferase</keyword>
<keyword evidence="12" id="KW-0784">Thiamine biosynthesis</keyword>
<keyword evidence="9" id="KW-0418">Kinase</keyword>
<comment type="similarity">
    <text evidence="17">In the N-terminal section; belongs to the thiamine-phosphate synthase family.</text>
</comment>
<dbReference type="InterPro" id="IPR034291">
    <property type="entry name" value="TMP_synthase"/>
</dbReference>
<evidence type="ECO:0000256" key="4">
    <source>
        <dbReference type="ARBA" id="ARBA00004868"/>
    </source>
</evidence>
<dbReference type="Gene3D" id="3.20.20.70">
    <property type="entry name" value="Aldolase class I"/>
    <property type="match status" value="1"/>
</dbReference>
<evidence type="ECO:0000256" key="12">
    <source>
        <dbReference type="ARBA" id="ARBA00022977"/>
    </source>
</evidence>
<evidence type="ECO:0000256" key="15">
    <source>
        <dbReference type="ARBA" id="ARBA00047883"/>
    </source>
</evidence>
<comment type="pathway">
    <text evidence="4">Cofactor biosynthesis; thiamine diphosphate biosynthesis; 4-methyl-5-(2-phosphoethyl)-thiazole from 5-(2-hydroxyethyl)-4-methylthiazole: step 1/1.</text>
</comment>
<dbReference type="STRING" id="983967.A0A1E4T657"/>
<keyword evidence="20" id="KW-1185">Reference proteome</keyword>
<dbReference type="GO" id="GO:0000287">
    <property type="term" value="F:magnesium ion binding"/>
    <property type="evidence" value="ECO:0007669"/>
    <property type="project" value="InterPro"/>
</dbReference>
<keyword evidence="10" id="KW-0067">ATP-binding</keyword>
<dbReference type="HAMAP" id="MF_00228">
    <property type="entry name" value="Thz_kinase"/>
    <property type="match status" value="1"/>
</dbReference>
<evidence type="ECO:0000256" key="3">
    <source>
        <dbReference type="ARBA" id="ARBA00003814"/>
    </source>
</evidence>
<evidence type="ECO:0000256" key="13">
    <source>
        <dbReference type="ARBA" id="ARBA00047334"/>
    </source>
</evidence>
<dbReference type="PANTHER" id="PTHR20857">
    <property type="entry name" value="THIAMINE-PHOSPHATE PYROPHOSPHORYLASE"/>
    <property type="match status" value="1"/>
</dbReference>
<dbReference type="SUPFAM" id="SSF51391">
    <property type="entry name" value="Thiamin phosphate synthase"/>
    <property type="match status" value="1"/>
</dbReference>
<comment type="pathway">
    <text evidence="5">Cofactor biosynthesis; thiamine diphosphate biosynthesis; thiamine phosphate from 4-amino-2-methyl-5-diphosphomethylpyrimidine and 4-methyl-5-(2-phosphoethyl)-thiazole: step 1/1.</text>
</comment>
<evidence type="ECO:0000313" key="20">
    <source>
        <dbReference type="Proteomes" id="UP000094801"/>
    </source>
</evidence>
<dbReference type="AlphaFoldDB" id="A0A1E4T657"/>
<dbReference type="GO" id="GO:0005524">
    <property type="term" value="F:ATP binding"/>
    <property type="evidence" value="ECO:0007669"/>
    <property type="project" value="UniProtKB-KW"/>
</dbReference>
<dbReference type="CDD" id="cd00564">
    <property type="entry name" value="TMP_TenI"/>
    <property type="match status" value="1"/>
</dbReference>
<evidence type="ECO:0000259" key="18">
    <source>
        <dbReference type="Pfam" id="PF02581"/>
    </source>
</evidence>
<dbReference type="PANTHER" id="PTHR20857:SF23">
    <property type="entry name" value="THIAMINE BIOSYNTHETIC BIFUNCTIONAL ENZYME"/>
    <property type="match status" value="1"/>
</dbReference>
<evidence type="ECO:0000256" key="14">
    <source>
        <dbReference type="ARBA" id="ARBA00047851"/>
    </source>
</evidence>
<feature type="domain" description="Thiamine phosphate synthase/TenI" evidence="18">
    <location>
        <begin position="10"/>
        <end position="207"/>
    </location>
</feature>
<dbReference type="InterPro" id="IPR029056">
    <property type="entry name" value="Ribokinase-like"/>
</dbReference>
<keyword evidence="11" id="KW-0460">Magnesium</keyword>
<dbReference type="Pfam" id="PF02110">
    <property type="entry name" value="HK"/>
    <property type="match status" value="1"/>
</dbReference>
<dbReference type="InterPro" id="IPR000417">
    <property type="entry name" value="Hyethyz_kinase"/>
</dbReference>
<dbReference type="EMBL" id="KV453848">
    <property type="protein sequence ID" value="ODV87215.1"/>
    <property type="molecule type" value="Genomic_DNA"/>
</dbReference>
<evidence type="ECO:0000256" key="6">
    <source>
        <dbReference type="ARBA" id="ARBA00022679"/>
    </source>
</evidence>
<evidence type="ECO:0000256" key="10">
    <source>
        <dbReference type="ARBA" id="ARBA00022840"/>
    </source>
</evidence>
<accession>A0A1E4T657</accession>
<comment type="cofactor">
    <cofactor evidence="2">
        <name>Mg(2+)</name>
        <dbReference type="ChEBI" id="CHEBI:18420"/>
    </cofactor>
</comment>
<dbReference type="InterPro" id="IPR036206">
    <property type="entry name" value="ThiamineP_synth_sf"/>
</dbReference>
<evidence type="ECO:0000256" key="17">
    <source>
        <dbReference type="ARBA" id="ARBA00061283"/>
    </source>
</evidence>
<dbReference type="NCBIfam" id="TIGR00693">
    <property type="entry name" value="thiE"/>
    <property type="match status" value="1"/>
</dbReference>
<dbReference type="GO" id="GO:0005737">
    <property type="term" value="C:cytoplasm"/>
    <property type="evidence" value="ECO:0007669"/>
    <property type="project" value="TreeGrafter"/>
</dbReference>
<name>A0A1E4T657_9ASCO</name>
<sequence>MERHDFDLSIYLVTNAEMVPESNTFIEQVKAAIDNGVTCVQLREKNVSTRAFIERALEVKKLTDAARIPLIINDRVDVALAVDAHLHIGQDDMTVPMARKLLGPNKIIGVSTGYVDEVEKAIDDGADYIGIGIIFDTNTKKTSKIAMGPVGCQELLKVIQRRDSKMKTCVIGGIKPDNVQRVRYMSSIPATKDQRGVSIDGAAVVSCIMAEKDAGAATRLLVKKWKSKPDFIDEENRPHDEKFRMEPYLTALKDSQIMVHHITNDVVKNFSANVTLAIGASPLMSECQDEFLELAANDGTALLLNTGTPNDEQTEMYVAGLNAYNKYKRPIVYDPVAAGASSIRRQSVKKILLEGYVSVIKGNAGEIYAAAGRSNKMRGVDSGIGESYTEQIEVAKELAARTKAVVVLTGKVDIIVDGRSPYDYTYGTHQMRVATVAGGHKMMSQITGTGCSLGSTIASFIAPAPATHRDTFLQTVAACCLYKKAGERAAALFDGKPGSFQTHFLDELSCCLRESDSCTPNFMYE</sequence>
<dbReference type="Proteomes" id="UP000094801">
    <property type="component" value="Unassembled WGS sequence"/>
</dbReference>
<dbReference type="PRINTS" id="PR01099">
    <property type="entry name" value="HYETHTZKNASE"/>
</dbReference>
<evidence type="ECO:0000256" key="9">
    <source>
        <dbReference type="ARBA" id="ARBA00022777"/>
    </source>
</evidence>
<dbReference type="GO" id="GO:0009228">
    <property type="term" value="P:thiamine biosynthetic process"/>
    <property type="evidence" value="ECO:0007669"/>
    <property type="project" value="UniProtKB-KW"/>
</dbReference>
<dbReference type="InterPro" id="IPR022998">
    <property type="entry name" value="ThiamineP_synth_TenI"/>
</dbReference>
<dbReference type="FunFam" id="3.20.20.70:FF:000104">
    <property type="entry name" value="Thiamine biosynthetic bifunctional enzyme"/>
    <property type="match status" value="1"/>
</dbReference>
<dbReference type="NCBIfam" id="TIGR00694">
    <property type="entry name" value="thiM"/>
    <property type="match status" value="1"/>
</dbReference>
<dbReference type="NCBIfam" id="NF006830">
    <property type="entry name" value="PRK09355.1"/>
    <property type="match status" value="1"/>
</dbReference>
<dbReference type="GO" id="GO:0004417">
    <property type="term" value="F:hydroxyethylthiazole kinase activity"/>
    <property type="evidence" value="ECO:0007669"/>
    <property type="project" value="UniProtKB-EC"/>
</dbReference>
<dbReference type="Pfam" id="PF02581">
    <property type="entry name" value="TMP-TENI"/>
    <property type="match status" value="1"/>
</dbReference>
<dbReference type="HAMAP" id="MF_00097">
    <property type="entry name" value="TMP_synthase"/>
    <property type="match status" value="1"/>
</dbReference>
<comment type="similarity">
    <text evidence="16">In the C-terminal section; belongs to the Thz kinase family.</text>
</comment>
<evidence type="ECO:0000256" key="11">
    <source>
        <dbReference type="ARBA" id="ARBA00022842"/>
    </source>
</evidence>
<comment type="catalytic activity">
    <reaction evidence="1">
        <text>5-(2-hydroxyethyl)-4-methylthiazole + ATP = 4-methyl-5-(2-phosphooxyethyl)-thiazole + ADP + H(+)</text>
        <dbReference type="Rhea" id="RHEA:24212"/>
        <dbReference type="ChEBI" id="CHEBI:15378"/>
        <dbReference type="ChEBI" id="CHEBI:17957"/>
        <dbReference type="ChEBI" id="CHEBI:30616"/>
        <dbReference type="ChEBI" id="CHEBI:58296"/>
        <dbReference type="ChEBI" id="CHEBI:456216"/>
        <dbReference type="EC" id="2.7.1.50"/>
    </reaction>
</comment>
<comment type="function">
    <text evidence="3">Condenses 4-methyl-5-(beta-hydroxyethyl)thiazole monophosphate (THZ-P) and 2-methyl-4-amino-5-hydroxymethyl pyrimidine pyrophosphate (HMP-PP) to form thiamine monophosphate (TMP).</text>
</comment>